<proteinExistence type="predicted"/>
<dbReference type="AlphaFoldDB" id="A0AAE0IHH1"/>
<name>A0AAE0IHH1_9PEZI</name>
<reference evidence="1" key="2">
    <citation type="submission" date="2023-06" db="EMBL/GenBank/DDBJ databases">
        <authorList>
            <consortium name="Lawrence Berkeley National Laboratory"/>
            <person name="Haridas S."/>
            <person name="Hensen N."/>
            <person name="Bonometti L."/>
            <person name="Westerberg I."/>
            <person name="Brannstrom I.O."/>
            <person name="Guillou S."/>
            <person name="Cros-Aarteil S."/>
            <person name="Calhoun S."/>
            <person name="Kuo A."/>
            <person name="Mondo S."/>
            <person name="Pangilinan J."/>
            <person name="Riley R."/>
            <person name="Labutti K."/>
            <person name="Andreopoulos B."/>
            <person name="Lipzen A."/>
            <person name="Chen C."/>
            <person name="Yanf M."/>
            <person name="Daum C."/>
            <person name="Ng V."/>
            <person name="Clum A."/>
            <person name="Steindorff A."/>
            <person name="Ohm R."/>
            <person name="Martin F."/>
            <person name="Silar P."/>
            <person name="Natvig D."/>
            <person name="Lalanne C."/>
            <person name="Gautier V."/>
            <person name="Ament-Velasquez S.L."/>
            <person name="Kruys A."/>
            <person name="Hutchinson M.I."/>
            <person name="Powell A.J."/>
            <person name="Barry K."/>
            <person name="Miller A.N."/>
            <person name="Grigoriev I.V."/>
            <person name="Debuchy R."/>
            <person name="Gladieux P."/>
            <person name="Thoren M.H."/>
            <person name="Johannesson H."/>
        </authorList>
    </citation>
    <scope>NUCLEOTIDE SEQUENCE</scope>
    <source>
        <strain evidence="1">CBS 118394</strain>
    </source>
</reference>
<dbReference type="Proteomes" id="UP001283341">
    <property type="component" value="Unassembled WGS sequence"/>
</dbReference>
<keyword evidence="2" id="KW-1185">Reference proteome</keyword>
<comment type="caution">
    <text evidence="1">The sequence shown here is derived from an EMBL/GenBank/DDBJ whole genome shotgun (WGS) entry which is preliminary data.</text>
</comment>
<organism evidence="1 2">
    <name type="scientific">Apodospora peruviana</name>
    <dbReference type="NCBI Taxonomy" id="516989"/>
    <lineage>
        <taxon>Eukaryota</taxon>
        <taxon>Fungi</taxon>
        <taxon>Dikarya</taxon>
        <taxon>Ascomycota</taxon>
        <taxon>Pezizomycotina</taxon>
        <taxon>Sordariomycetes</taxon>
        <taxon>Sordariomycetidae</taxon>
        <taxon>Sordariales</taxon>
        <taxon>Lasiosphaeriaceae</taxon>
        <taxon>Apodospora</taxon>
    </lineage>
</organism>
<evidence type="ECO:0000313" key="1">
    <source>
        <dbReference type="EMBL" id="KAK3325225.1"/>
    </source>
</evidence>
<dbReference type="EMBL" id="JAUEDM010000002">
    <property type="protein sequence ID" value="KAK3325225.1"/>
    <property type="molecule type" value="Genomic_DNA"/>
</dbReference>
<evidence type="ECO:0000313" key="2">
    <source>
        <dbReference type="Proteomes" id="UP001283341"/>
    </source>
</evidence>
<protein>
    <submittedName>
        <fullName evidence="1">Uncharacterized protein</fullName>
    </submittedName>
</protein>
<accession>A0AAE0IHH1</accession>
<gene>
    <name evidence="1" type="ORF">B0H66DRAFT_599401</name>
</gene>
<sequence length="65" mass="7411">MCYQVVELYAACRCLYYQHAVDRCTSLRLPLYQPFIQELTGFVSVKRPVFDDGLLFPAFAATGTL</sequence>
<reference evidence="1" key="1">
    <citation type="journal article" date="2023" name="Mol. Phylogenet. Evol.">
        <title>Genome-scale phylogeny and comparative genomics of the fungal order Sordariales.</title>
        <authorList>
            <person name="Hensen N."/>
            <person name="Bonometti L."/>
            <person name="Westerberg I."/>
            <person name="Brannstrom I.O."/>
            <person name="Guillou S."/>
            <person name="Cros-Aarteil S."/>
            <person name="Calhoun S."/>
            <person name="Haridas S."/>
            <person name="Kuo A."/>
            <person name="Mondo S."/>
            <person name="Pangilinan J."/>
            <person name="Riley R."/>
            <person name="LaButti K."/>
            <person name="Andreopoulos B."/>
            <person name="Lipzen A."/>
            <person name="Chen C."/>
            <person name="Yan M."/>
            <person name="Daum C."/>
            <person name="Ng V."/>
            <person name="Clum A."/>
            <person name="Steindorff A."/>
            <person name="Ohm R.A."/>
            <person name="Martin F."/>
            <person name="Silar P."/>
            <person name="Natvig D.O."/>
            <person name="Lalanne C."/>
            <person name="Gautier V."/>
            <person name="Ament-Velasquez S.L."/>
            <person name="Kruys A."/>
            <person name="Hutchinson M.I."/>
            <person name="Powell A.J."/>
            <person name="Barry K."/>
            <person name="Miller A.N."/>
            <person name="Grigoriev I.V."/>
            <person name="Debuchy R."/>
            <person name="Gladieux P."/>
            <person name="Hiltunen Thoren M."/>
            <person name="Johannesson H."/>
        </authorList>
    </citation>
    <scope>NUCLEOTIDE SEQUENCE</scope>
    <source>
        <strain evidence="1">CBS 118394</strain>
    </source>
</reference>